<sequence>MVRWNVDQYGSQASTGGFWDPGTGTFLAPEKWPKGRSGSTVASVFKVAGWAAPGRGFYHHYDRLAIPGHPWTKDAWNPTVKLTDFITLIYRWLNCGDYLGQ</sequence>
<protein>
    <submittedName>
        <fullName evidence="1">Uncharacterized protein</fullName>
    </submittedName>
</protein>
<gene>
    <name evidence="1" type="ORF">BamIOP4010DRAFT_3740</name>
</gene>
<reference evidence="1 2" key="1">
    <citation type="submission" date="2008-03" db="EMBL/GenBank/DDBJ databases">
        <title>Sequencing of the draft genome and assembly of Burkholderia ambifaria IOP40-10.</title>
        <authorList>
            <consortium name="US DOE Joint Genome Institute (JGI-PGF)"/>
            <person name="Copeland A."/>
            <person name="Lucas S."/>
            <person name="Lapidus A."/>
            <person name="Glavina del Rio T."/>
            <person name="Dalin E."/>
            <person name="Tice H."/>
            <person name="Bruce D."/>
            <person name="Goodwin L."/>
            <person name="Pitluck S."/>
            <person name="Larimer F."/>
            <person name="Land M.L."/>
            <person name="Hauser L."/>
            <person name="Tiedje J."/>
            <person name="Richardson P."/>
        </authorList>
    </citation>
    <scope>NUCLEOTIDE SEQUENCE [LARGE SCALE GENOMIC DNA]</scope>
    <source>
        <strain evidence="1 2">IOP40-10</strain>
    </source>
</reference>
<dbReference type="EMBL" id="ABLC01000101">
    <property type="protein sequence ID" value="EDT02739.1"/>
    <property type="molecule type" value="Genomic_DNA"/>
</dbReference>
<name>B1FI80_9BURK</name>
<dbReference type="AlphaFoldDB" id="B1FI80"/>
<comment type="caution">
    <text evidence="1">The sequence shown here is derived from an EMBL/GenBank/DDBJ whole genome shotgun (WGS) entry which is preliminary data.</text>
</comment>
<dbReference type="InterPro" id="IPR056082">
    <property type="entry name" value="BilB-like"/>
</dbReference>
<accession>B1FI80</accession>
<dbReference type="PATRIC" id="fig|396596.7.peg.3837"/>
<dbReference type="Pfam" id="PF24702">
    <property type="entry name" value="DUF7665"/>
    <property type="match status" value="1"/>
</dbReference>
<dbReference type="Proteomes" id="UP000005463">
    <property type="component" value="Unassembled WGS sequence"/>
</dbReference>
<proteinExistence type="predicted"/>
<evidence type="ECO:0000313" key="1">
    <source>
        <dbReference type="EMBL" id="EDT02739.1"/>
    </source>
</evidence>
<organism evidence="1 2">
    <name type="scientific">Burkholderia ambifaria IOP40-10</name>
    <dbReference type="NCBI Taxonomy" id="396596"/>
    <lineage>
        <taxon>Bacteria</taxon>
        <taxon>Pseudomonadati</taxon>
        <taxon>Pseudomonadota</taxon>
        <taxon>Betaproteobacteria</taxon>
        <taxon>Burkholderiales</taxon>
        <taxon>Burkholderiaceae</taxon>
        <taxon>Burkholderia</taxon>
        <taxon>Burkholderia cepacia complex</taxon>
    </lineage>
</organism>
<evidence type="ECO:0000313" key="2">
    <source>
        <dbReference type="Proteomes" id="UP000005463"/>
    </source>
</evidence>